<keyword evidence="3" id="KW-1185">Reference proteome</keyword>
<dbReference type="Gene3D" id="3.30.710.10">
    <property type="entry name" value="Potassium Channel Kv1.1, Chain A"/>
    <property type="match status" value="1"/>
</dbReference>
<reference evidence="2" key="1">
    <citation type="submission" date="2020-05" db="EMBL/GenBank/DDBJ databases">
        <title>Mycena genomes resolve the evolution of fungal bioluminescence.</title>
        <authorList>
            <person name="Tsai I.J."/>
        </authorList>
    </citation>
    <scope>NUCLEOTIDE SEQUENCE</scope>
    <source>
        <strain evidence="2">CCC161011</strain>
    </source>
</reference>
<accession>A0A8H6YYJ2</accession>
<evidence type="ECO:0000256" key="1">
    <source>
        <dbReference type="SAM" id="MobiDB-lite"/>
    </source>
</evidence>
<dbReference type="EMBL" id="JACAZI010000003">
    <property type="protein sequence ID" value="KAF7366170.1"/>
    <property type="molecule type" value="Genomic_DNA"/>
</dbReference>
<evidence type="ECO:0000313" key="2">
    <source>
        <dbReference type="EMBL" id="KAF7366170.1"/>
    </source>
</evidence>
<dbReference type="Proteomes" id="UP000620124">
    <property type="component" value="Unassembled WGS sequence"/>
</dbReference>
<dbReference type="AlphaFoldDB" id="A0A8H6YYJ2"/>
<sequence length="313" mass="35436">MDSNLSPSEDPVTDGQLEMTPRPTRAEGLWFDDCGLIIQAETTIFRVSSAMLGIQSPVFRDMLSLPAPKDADTLDGCPFVFLPDTAADVAYFLRALFYYNFFEPFPASTTLPILSSVLRMSHKYEVDALRKRALTHLSHAYPIKLDEWDRLPRSLPSWFREPAKEDRDMVVAKVARQSSFETTIITGGYLSNADIINCLKGLRYLETTGAADVLDFLWGPYDCADSVDCNTSRHHMHREGEKRKNYDPEKISVMPLELWQGVDWGYLDVCDDCLPAMTAAHEAARQKLWDGLPKIFGLPDWSKLEEMKAEALK</sequence>
<proteinExistence type="predicted"/>
<feature type="region of interest" description="Disordered" evidence="1">
    <location>
        <begin position="1"/>
        <end position="20"/>
    </location>
</feature>
<organism evidence="2 3">
    <name type="scientific">Mycena venus</name>
    <dbReference type="NCBI Taxonomy" id="2733690"/>
    <lineage>
        <taxon>Eukaryota</taxon>
        <taxon>Fungi</taxon>
        <taxon>Dikarya</taxon>
        <taxon>Basidiomycota</taxon>
        <taxon>Agaricomycotina</taxon>
        <taxon>Agaricomycetes</taxon>
        <taxon>Agaricomycetidae</taxon>
        <taxon>Agaricales</taxon>
        <taxon>Marasmiineae</taxon>
        <taxon>Mycenaceae</taxon>
        <taxon>Mycena</taxon>
    </lineage>
</organism>
<dbReference type="OrthoDB" id="3036049at2759"/>
<dbReference type="InterPro" id="IPR011333">
    <property type="entry name" value="SKP1/BTB/POZ_sf"/>
</dbReference>
<gene>
    <name evidence="2" type="ORF">MVEN_00494000</name>
</gene>
<evidence type="ECO:0000313" key="3">
    <source>
        <dbReference type="Proteomes" id="UP000620124"/>
    </source>
</evidence>
<protein>
    <submittedName>
        <fullName evidence="2">BTB domain-containing protein</fullName>
    </submittedName>
</protein>
<name>A0A8H6YYJ2_9AGAR</name>
<comment type="caution">
    <text evidence="2">The sequence shown here is derived from an EMBL/GenBank/DDBJ whole genome shotgun (WGS) entry which is preliminary data.</text>
</comment>